<evidence type="ECO:0000313" key="2">
    <source>
        <dbReference type="EMBL" id="EFO61330.1"/>
    </source>
</evidence>
<dbReference type="OrthoDB" id="10253888at2759"/>
<name>E1F886_GIAIA</name>
<dbReference type="EMBL" id="ACVC01000232">
    <property type="protein sequence ID" value="EFO61330.1"/>
    <property type="molecule type" value="Genomic_DNA"/>
</dbReference>
<dbReference type="InterPro" id="IPR002110">
    <property type="entry name" value="Ankyrin_rpt"/>
</dbReference>
<dbReference type="OMA" id="HTHNARL"/>
<gene>
    <name evidence="2" type="ORF">GLP15_1319</name>
</gene>
<protein>
    <submittedName>
        <fullName evidence="2">Protein 21.1</fullName>
    </submittedName>
</protein>
<reference evidence="2 3" key="1">
    <citation type="journal article" date="2010" name="BMC Genomics">
        <title>Genome analysis and comparative genomics of a Giardia intestinalis assemblage E isolate.</title>
        <authorList>
            <person name="Jerlstrom-Hultqvist J."/>
            <person name="Franzen O."/>
            <person name="Ankarklev J."/>
            <person name="Xu F."/>
            <person name="Nohynkova E."/>
            <person name="Andersson J.O."/>
            <person name="Svard S.G."/>
            <person name="Andersson B."/>
        </authorList>
    </citation>
    <scope>NUCLEOTIDE SEQUENCE [LARGE SCALE GENOMIC DNA]</scope>
    <source>
        <strain evidence="2 3">P15</strain>
    </source>
</reference>
<feature type="coiled-coil region" evidence="1">
    <location>
        <begin position="296"/>
        <end position="330"/>
    </location>
</feature>
<dbReference type="PANTHER" id="PTHR24120">
    <property type="entry name" value="GH07239P"/>
    <property type="match status" value="1"/>
</dbReference>
<evidence type="ECO:0000313" key="3">
    <source>
        <dbReference type="Proteomes" id="UP000008974"/>
    </source>
</evidence>
<dbReference type="AlphaFoldDB" id="E1F886"/>
<sequence>MADAWFDAARRGDRERIELQLSSFAGSRDSQGRTALMHAAELGAVGIISLLVSEEKLMIDNTDNCALSLAILAGNLEAAKALVYYEFTFRYKDGRDCLMLAAEVAGLDMVALLAQYVEKNLDIYGQTALSFAVRRGDVEIMKYLFQRFNFTEQELLSTLHNFSGPNFVEVSSLIYLQNHRLKSELCCNCQTLTTRMLSLEQEIRRLQNILQMEHVQNRTLHSKLQELADKLECPKDAVFQKLDQILCYLLTIPGNLFKVPVELLDHECFSTRSLKDLSLPSAQALEPLNRYILNTVEKYNHQIFILRQQIETLTNEKDLLRRKLNKSEHAQKKLTTLFEAKEQEIARAIDMHKELSIQISLREDELKKNKDTITTLEAQNAELVHQLEILTYEDATITKDGITPLMKSIMLGDFNTAMTFVKRYARKKSTDGMTALHLLLQAKRLCPAPVSIEGYSSLLSKQKEKQHAIGLIDMQIHTPLMDRDTVTFDQHQKVHQKVHTLQFKELPKRDGQTVILPQPPCTDVSNTDMVSSSNTLDPFFNACVPVRFIDCQLQIEVLIPYFDVAITAELEPMLSLDDTTAVSLFRQLAKIEADLRNKNNETALELALNDKNLFAIDILAPYQARITTSKGNMPIFEAIKMATSYPQEYQDTNREERAKITMACKILLQYSVGLCSDEGTTSLMMAAQQNVQEISSLLMESEARKQNLYGDTALMIAVACGHTQIVQDLAPLEAGILNNDGVSALMLAIQLQREAELRILLPYELTILDKQSEQPLLTVLHTHNARLSYLLIEELMAKLRAVFGAGSSAEASLDKVRENVLSFKFNSAIAKAISWNHHWQALHAAYRQPTTSE</sequence>
<dbReference type="SUPFAM" id="SSF48403">
    <property type="entry name" value="Ankyrin repeat"/>
    <property type="match status" value="2"/>
</dbReference>
<dbReference type="SMART" id="SM00248">
    <property type="entry name" value="ANK"/>
    <property type="match status" value="9"/>
</dbReference>
<dbReference type="Pfam" id="PF12796">
    <property type="entry name" value="Ank_2"/>
    <property type="match status" value="3"/>
</dbReference>
<dbReference type="Gene3D" id="1.25.40.20">
    <property type="entry name" value="Ankyrin repeat-containing domain"/>
    <property type="match status" value="3"/>
</dbReference>
<comment type="caution">
    <text evidence="2">The sequence shown here is derived from an EMBL/GenBank/DDBJ whole genome shotgun (WGS) entry which is preliminary data.</text>
</comment>
<dbReference type="PANTHER" id="PTHR24120:SF4">
    <property type="entry name" value="GH07239P"/>
    <property type="match status" value="1"/>
</dbReference>
<evidence type="ECO:0000256" key="1">
    <source>
        <dbReference type="SAM" id="Coils"/>
    </source>
</evidence>
<dbReference type="InterPro" id="IPR036770">
    <property type="entry name" value="Ankyrin_rpt-contain_sf"/>
</dbReference>
<accession>E1F886</accession>
<organism evidence="2 3">
    <name type="scientific">Giardia intestinalis (strain P15)</name>
    <name type="common">Giardia lamblia</name>
    <dbReference type="NCBI Taxonomy" id="658858"/>
    <lineage>
        <taxon>Eukaryota</taxon>
        <taxon>Metamonada</taxon>
        <taxon>Diplomonadida</taxon>
        <taxon>Hexamitidae</taxon>
        <taxon>Giardiinae</taxon>
        <taxon>Giardia</taxon>
    </lineage>
</organism>
<dbReference type="Proteomes" id="UP000008974">
    <property type="component" value="Unassembled WGS sequence"/>
</dbReference>
<proteinExistence type="predicted"/>
<keyword evidence="1" id="KW-0175">Coiled coil</keyword>
<dbReference type="VEuPathDB" id="GiardiaDB:GLP15_1319"/>